<feature type="transmembrane region" description="Helical" evidence="1">
    <location>
        <begin position="125"/>
        <end position="145"/>
    </location>
</feature>
<evidence type="ECO:0000256" key="1">
    <source>
        <dbReference type="SAM" id="Phobius"/>
    </source>
</evidence>
<keyword evidence="3" id="KW-1185">Reference proteome</keyword>
<name>A0A4P7QDH1_9CORY</name>
<feature type="transmembrane region" description="Helical" evidence="1">
    <location>
        <begin position="20"/>
        <end position="52"/>
    </location>
</feature>
<accession>A0A4P7QDH1</accession>
<dbReference type="RefSeq" id="WP_136140305.1">
    <property type="nucleotide sequence ID" value="NZ_CP039247.1"/>
</dbReference>
<sequence length="194" mass="20841">MIDNFLRPPRTATEWLADIARVLATLLTFVLLFQLGIFEAGIMAFALPGLMLPKFMGLSGAADLFSVTVILVAALSNIFGLYATIPGWDLVVHAVCTAVIATIGYLLLARLGLLPMPEAREYTAAHGLIFSTMIGLALGAAWEMVEWIGFRFTPADVMVDYDDTVTDLFADALGALIAGAALARLRVLKPPRDA</sequence>
<evidence type="ECO:0000313" key="2">
    <source>
        <dbReference type="EMBL" id="QCB27429.1"/>
    </source>
</evidence>
<protein>
    <recommendedName>
        <fullName evidence="4">Inner membrane protein YjdF</fullName>
    </recommendedName>
</protein>
<dbReference type="Pfam" id="PF09997">
    <property type="entry name" value="DUF2238"/>
    <property type="match status" value="1"/>
</dbReference>
<feature type="transmembrane region" description="Helical" evidence="1">
    <location>
        <begin position="64"/>
        <end position="85"/>
    </location>
</feature>
<keyword evidence="1" id="KW-0472">Membrane</keyword>
<dbReference type="EMBL" id="CP039247">
    <property type="protein sequence ID" value="QCB27429.1"/>
    <property type="molecule type" value="Genomic_DNA"/>
</dbReference>
<feature type="transmembrane region" description="Helical" evidence="1">
    <location>
        <begin position="165"/>
        <end position="185"/>
    </location>
</feature>
<proteinExistence type="predicted"/>
<dbReference type="AlphaFoldDB" id="A0A4P7QDH1"/>
<evidence type="ECO:0008006" key="4">
    <source>
        <dbReference type="Google" id="ProtNLM"/>
    </source>
</evidence>
<gene>
    <name evidence="2" type="ORF">CENDO_00595</name>
</gene>
<dbReference type="OrthoDB" id="3790530at2"/>
<keyword evidence="1" id="KW-1133">Transmembrane helix</keyword>
<dbReference type="Proteomes" id="UP000296352">
    <property type="component" value="Chromosome"/>
</dbReference>
<dbReference type="InterPro" id="IPR014509">
    <property type="entry name" value="YjdF-like"/>
</dbReference>
<organism evidence="2 3">
    <name type="scientific">Corynebacterium endometrii</name>
    <dbReference type="NCBI Taxonomy" id="2488819"/>
    <lineage>
        <taxon>Bacteria</taxon>
        <taxon>Bacillati</taxon>
        <taxon>Actinomycetota</taxon>
        <taxon>Actinomycetes</taxon>
        <taxon>Mycobacteriales</taxon>
        <taxon>Corynebacteriaceae</taxon>
        <taxon>Corynebacterium</taxon>
    </lineage>
</organism>
<dbReference type="KEGG" id="cee:CENDO_00595"/>
<evidence type="ECO:0000313" key="3">
    <source>
        <dbReference type="Proteomes" id="UP000296352"/>
    </source>
</evidence>
<feature type="transmembrane region" description="Helical" evidence="1">
    <location>
        <begin position="91"/>
        <end position="113"/>
    </location>
</feature>
<reference evidence="2 3" key="1">
    <citation type="submission" date="2019-04" db="EMBL/GenBank/DDBJ databases">
        <title>Corynebacterium endometrii sp. nov., isolated from the uterus of a cow with endometritis.</title>
        <authorList>
            <person name="Ballas P."/>
            <person name="Ruckert C."/>
            <person name="Wagener K."/>
            <person name="Drillich M."/>
            <person name="Kaempfer P."/>
            <person name="Busse H.-J."/>
            <person name="Ehling-Schulz M."/>
        </authorList>
    </citation>
    <scope>NUCLEOTIDE SEQUENCE [LARGE SCALE GENOMIC DNA]</scope>
    <source>
        <strain evidence="2 3">LMM-1653</strain>
    </source>
</reference>
<keyword evidence="1" id="KW-0812">Transmembrane</keyword>